<dbReference type="Proteomes" id="UP000065151">
    <property type="component" value="Chromosome"/>
</dbReference>
<reference evidence="2 3" key="1">
    <citation type="submission" date="2015-12" db="EMBL/GenBank/DDBJ databases">
        <authorList>
            <person name="Shamseldin A."/>
            <person name="Moawad H."/>
            <person name="Abd El-Rahim W.M."/>
            <person name="Sadowsky M.J."/>
        </authorList>
    </citation>
    <scope>NUCLEOTIDE SEQUENCE [LARGE SCALE GENOMIC DNA]</scope>
    <source>
        <strain evidence="2 3">Ar51</strain>
    </source>
</reference>
<dbReference type="RefSeq" id="WP_058930056.1">
    <property type="nucleotide sequence ID" value="NZ_CP013747.1"/>
</dbReference>
<dbReference type="PANTHER" id="PTHR33993:SF10">
    <property type="entry name" value="CONSERVED PROTEIN"/>
    <property type="match status" value="1"/>
</dbReference>
<dbReference type="PANTHER" id="PTHR33993">
    <property type="entry name" value="GLYOXALASE-RELATED"/>
    <property type="match status" value="1"/>
</dbReference>
<dbReference type="EMBL" id="CP013747">
    <property type="protein sequence ID" value="ALV40891.1"/>
    <property type="molecule type" value="Genomic_DNA"/>
</dbReference>
<proteinExistence type="predicted"/>
<name>A0A0U3QH95_9MICC</name>
<dbReference type="InterPro" id="IPR037523">
    <property type="entry name" value="VOC_core"/>
</dbReference>
<dbReference type="STRING" id="121292.AU252_06710"/>
<evidence type="ECO:0000259" key="1">
    <source>
        <dbReference type="PROSITE" id="PS51819"/>
    </source>
</evidence>
<dbReference type="PROSITE" id="PS51819">
    <property type="entry name" value="VOC"/>
    <property type="match status" value="2"/>
</dbReference>
<dbReference type="InterPro" id="IPR052164">
    <property type="entry name" value="Anthracycline_SecMetBiosynth"/>
</dbReference>
<dbReference type="Gene3D" id="3.10.180.10">
    <property type="entry name" value="2,3-Dihydroxybiphenyl 1,2-Dioxygenase, domain 1"/>
    <property type="match status" value="2"/>
</dbReference>
<organism evidence="2">
    <name type="scientific">Pseudarthrobacter sulfonivorans</name>
    <dbReference type="NCBI Taxonomy" id="121292"/>
    <lineage>
        <taxon>Bacteria</taxon>
        <taxon>Bacillati</taxon>
        <taxon>Actinomycetota</taxon>
        <taxon>Actinomycetes</taxon>
        <taxon>Micrococcales</taxon>
        <taxon>Micrococcaceae</taxon>
        <taxon>Pseudarthrobacter</taxon>
    </lineage>
</organism>
<gene>
    <name evidence="2" type="ORF">AU252_06710</name>
</gene>
<dbReference type="InterPro" id="IPR029068">
    <property type="entry name" value="Glyas_Bleomycin-R_OHBP_Dase"/>
</dbReference>
<accession>A0A0U3QH95</accession>
<dbReference type="AlphaFoldDB" id="A0A0U3QH95"/>
<dbReference type="KEGG" id="psul:AU252_06710"/>
<feature type="domain" description="VOC" evidence="1">
    <location>
        <begin position="140"/>
        <end position="255"/>
    </location>
</feature>
<dbReference type="Pfam" id="PF00903">
    <property type="entry name" value="Glyoxalase"/>
    <property type="match status" value="2"/>
</dbReference>
<dbReference type="SUPFAM" id="SSF54593">
    <property type="entry name" value="Glyoxalase/Bleomycin resistance protein/Dihydroxybiphenyl dioxygenase"/>
    <property type="match status" value="2"/>
</dbReference>
<sequence>MPAPEITPGAPCWIDLMTSDITKAREFYGELFGWEYETGDEEKYGGYTTARKNGKTVAGLMQKDADQAGMPDVWSTYLRSDDAEATAFAVAANGGQVHMPPMDVPEQGHMAIFGDAAGAAIGVWQPREMKGYELVAEPGAAAWHELHTKDYDAAVKFYEEVFGWDTDVMSDTPDFRYTTLGAGDSAKAGIMDASGYLPADVPSNWQVYFNVEDADASIEKAVSLGATVIDGPEDSPFGRLASLADPTGAMFKIIA</sequence>
<evidence type="ECO:0000313" key="3">
    <source>
        <dbReference type="Proteomes" id="UP000065151"/>
    </source>
</evidence>
<protein>
    <submittedName>
        <fullName evidence="2">Glyoxalase</fullName>
    </submittedName>
</protein>
<dbReference type="InterPro" id="IPR004360">
    <property type="entry name" value="Glyas_Fos-R_dOase_dom"/>
</dbReference>
<dbReference type="CDD" id="cd07247">
    <property type="entry name" value="SgaA_N_like"/>
    <property type="match status" value="2"/>
</dbReference>
<evidence type="ECO:0000313" key="2">
    <source>
        <dbReference type="EMBL" id="ALV40891.1"/>
    </source>
</evidence>
<feature type="domain" description="VOC" evidence="1">
    <location>
        <begin position="10"/>
        <end position="126"/>
    </location>
</feature>